<evidence type="ECO:0000313" key="2">
    <source>
        <dbReference type="EMBL" id="KIM67184.1"/>
    </source>
</evidence>
<protein>
    <submittedName>
        <fullName evidence="2">Uncharacterized protein</fullName>
    </submittedName>
</protein>
<proteinExistence type="predicted"/>
<evidence type="ECO:0000256" key="1">
    <source>
        <dbReference type="SAM" id="MobiDB-lite"/>
    </source>
</evidence>
<evidence type="ECO:0000313" key="3">
    <source>
        <dbReference type="Proteomes" id="UP000053989"/>
    </source>
</evidence>
<gene>
    <name evidence="2" type="ORF">SCLCIDRAFT_229067</name>
</gene>
<keyword evidence="3" id="KW-1185">Reference proteome</keyword>
<accession>A0A0C3EFV8</accession>
<dbReference type="InParanoid" id="A0A0C3EFV8"/>
<dbReference type="AlphaFoldDB" id="A0A0C3EFV8"/>
<dbReference type="EMBL" id="KN822014">
    <property type="protein sequence ID" value="KIM67184.1"/>
    <property type="molecule type" value="Genomic_DNA"/>
</dbReference>
<reference evidence="2 3" key="1">
    <citation type="submission" date="2014-04" db="EMBL/GenBank/DDBJ databases">
        <authorList>
            <consortium name="DOE Joint Genome Institute"/>
            <person name="Kuo A."/>
            <person name="Kohler A."/>
            <person name="Nagy L.G."/>
            <person name="Floudas D."/>
            <person name="Copeland A."/>
            <person name="Barry K.W."/>
            <person name="Cichocki N."/>
            <person name="Veneault-Fourrey C."/>
            <person name="LaButti K."/>
            <person name="Lindquist E.A."/>
            <person name="Lipzen A."/>
            <person name="Lundell T."/>
            <person name="Morin E."/>
            <person name="Murat C."/>
            <person name="Sun H."/>
            <person name="Tunlid A."/>
            <person name="Henrissat B."/>
            <person name="Grigoriev I.V."/>
            <person name="Hibbett D.S."/>
            <person name="Martin F."/>
            <person name="Nordberg H.P."/>
            <person name="Cantor M.N."/>
            <person name="Hua S.X."/>
        </authorList>
    </citation>
    <scope>NUCLEOTIDE SEQUENCE [LARGE SCALE GENOMIC DNA]</scope>
    <source>
        <strain evidence="2 3">Foug A</strain>
    </source>
</reference>
<name>A0A0C3EFV8_9AGAM</name>
<dbReference type="Proteomes" id="UP000053989">
    <property type="component" value="Unassembled WGS sequence"/>
</dbReference>
<reference evidence="3" key="2">
    <citation type="submission" date="2015-01" db="EMBL/GenBank/DDBJ databases">
        <title>Evolutionary Origins and Diversification of the Mycorrhizal Mutualists.</title>
        <authorList>
            <consortium name="DOE Joint Genome Institute"/>
            <consortium name="Mycorrhizal Genomics Consortium"/>
            <person name="Kohler A."/>
            <person name="Kuo A."/>
            <person name="Nagy L.G."/>
            <person name="Floudas D."/>
            <person name="Copeland A."/>
            <person name="Barry K.W."/>
            <person name="Cichocki N."/>
            <person name="Veneault-Fourrey C."/>
            <person name="LaButti K."/>
            <person name="Lindquist E.A."/>
            <person name="Lipzen A."/>
            <person name="Lundell T."/>
            <person name="Morin E."/>
            <person name="Murat C."/>
            <person name="Riley R."/>
            <person name="Ohm R."/>
            <person name="Sun H."/>
            <person name="Tunlid A."/>
            <person name="Henrissat B."/>
            <person name="Grigoriev I.V."/>
            <person name="Hibbett D.S."/>
            <person name="Martin F."/>
        </authorList>
    </citation>
    <scope>NUCLEOTIDE SEQUENCE [LARGE SCALE GENOMIC DNA]</scope>
    <source>
        <strain evidence="3">Foug A</strain>
    </source>
</reference>
<dbReference type="HOGENOM" id="CLU_1526047_0_0_1"/>
<feature type="region of interest" description="Disordered" evidence="1">
    <location>
        <begin position="33"/>
        <end position="52"/>
    </location>
</feature>
<sequence length="176" mass="19313">MGYKGVDCSSSLVTLPDTTNMNDDVRHVSRDWKQQRDVPSVTPHDASATRTYGAPPLHAAEYEHDRQYFSLGAQPSADLGIVLEELSKRASRYCINLNKLIVRDKTFTHAHSPSSNTLFAVLCCLHSKTSMHVFLYNPSDFMGCFFTGIGVVSGKSDSSASGREGLCFCLCTPLSI</sequence>
<organism evidence="2 3">
    <name type="scientific">Scleroderma citrinum Foug A</name>
    <dbReference type="NCBI Taxonomy" id="1036808"/>
    <lineage>
        <taxon>Eukaryota</taxon>
        <taxon>Fungi</taxon>
        <taxon>Dikarya</taxon>
        <taxon>Basidiomycota</taxon>
        <taxon>Agaricomycotina</taxon>
        <taxon>Agaricomycetes</taxon>
        <taxon>Agaricomycetidae</taxon>
        <taxon>Boletales</taxon>
        <taxon>Sclerodermatineae</taxon>
        <taxon>Sclerodermataceae</taxon>
        <taxon>Scleroderma</taxon>
    </lineage>
</organism>